<dbReference type="EMBL" id="BLXT01007679">
    <property type="protein sequence ID" value="GFO41411.1"/>
    <property type="molecule type" value="Genomic_DNA"/>
</dbReference>
<evidence type="ECO:0000313" key="2">
    <source>
        <dbReference type="EMBL" id="GFO41411.1"/>
    </source>
</evidence>
<name>A0AAV4DB96_9GAST</name>
<evidence type="ECO:0000256" key="1">
    <source>
        <dbReference type="SAM" id="Coils"/>
    </source>
</evidence>
<keyword evidence="1" id="KW-0175">Coiled coil</keyword>
<dbReference type="AlphaFoldDB" id="A0AAV4DB96"/>
<sequence>MHWQLIQYEGKRREWLTKRKIREDTCRRFELEIEDIERANAKKTYIEAAKRKIIRLKKAVADTQKNLEKEKQHLVSEKKRRREARACLDHGQTTLLPDLKQKIFNLNEISSFNLPTLQDICQIEFNRDCDVRQLLVKAAKIQHHQKEFWQHGEEGSSIDPKPIPLLKQEVNLYHEYLALRRAQFVSILSRRIFPIEEVFARSDNENLEMSMATALKDACETAFIGGRWVHVDHKGENHCTIVGSTLPDYTGESAAVSLFLIASRYASDNPNKTPVGNASYGIFSALGYTVSFINLAAVVLDIPLPRKCTFRELKDDMQEPDFCNFVWRLHQNIMHLAYSQAVDPDHLVDGLSLQNILAMLRCPGLGRTDVFEPNYIMPVEAKQCLLEYENEEDEICRDWERVPAGLPSYEACSMGLSSPASGSSVDNSTSTAGAIFNTVNAAASAAATSAAATLSNWLSSYYGKK</sequence>
<organism evidence="2 3">
    <name type="scientific">Plakobranchus ocellatus</name>
    <dbReference type="NCBI Taxonomy" id="259542"/>
    <lineage>
        <taxon>Eukaryota</taxon>
        <taxon>Metazoa</taxon>
        <taxon>Spiralia</taxon>
        <taxon>Lophotrochozoa</taxon>
        <taxon>Mollusca</taxon>
        <taxon>Gastropoda</taxon>
        <taxon>Heterobranchia</taxon>
        <taxon>Euthyneura</taxon>
        <taxon>Panpulmonata</taxon>
        <taxon>Sacoglossa</taxon>
        <taxon>Placobranchoidea</taxon>
        <taxon>Plakobranchidae</taxon>
        <taxon>Plakobranchus</taxon>
    </lineage>
</organism>
<dbReference type="GO" id="GO:0097629">
    <property type="term" value="C:extrinsic component of omegasome membrane"/>
    <property type="evidence" value="ECO:0007669"/>
    <property type="project" value="TreeGrafter"/>
</dbReference>
<feature type="coiled-coil region" evidence="1">
    <location>
        <begin position="46"/>
        <end position="80"/>
    </location>
</feature>
<accession>A0AAV4DB96</accession>
<dbReference type="GO" id="GO:0035014">
    <property type="term" value="F:phosphatidylinositol 3-kinase regulator activity"/>
    <property type="evidence" value="ECO:0007669"/>
    <property type="project" value="TreeGrafter"/>
</dbReference>
<dbReference type="PANTHER" id="PTHR13664:SF0">
    <property type="entry name" value="BECLIN 1-ASSOCIATED AUTOPHAGY-RELATED KEY REGULATOR"/>
    <property type="match status" value="1"/>
</dbReference>
<dbReference type="GO" id="GO:0035032">
    <property type="term" value="C:phosphatidylinositol 3-kinase complex, class III"/>
    <property type="evidence" value="ECO:0007669"/>
    <property type="project" value="TreeGrafter"/>
</dbReference>
<dbReference type="GO" id="GO:0005776">
    <property type="term" value="C:autophagosome"/>
    <property type="evidence" value="ECO:0007669"/>
    <property type="project" value="TreeGrafter"/>
</dbReference>
<reference evidence="2 3" key="1">
    <citation type="journal article" date="2021" name="Elife">
        <title>Chloroplast acquisition without the gene transfer in kleptoplastic sea slugs, Plakobranchus ocellatus.</title>
        <authorList>
            <person name="Maeda T."/>
            <person name="Takahashi S."/>
            <person name="Yoshida T."/>
            <person name="Shimamura S."/>
            <person name="Takaki Y."/>
            <person name="Nagai Y."/>
            <person name="Toyoda A."/>
            <person name="Suzuki Y."/>
            <person name="Arimoto A."/>
            <person name="Ishii H."/>
            <person name="Satoh N."/>
            <person name="Nishiyama T."/>
            <person name="Hasebe M."/>
            <person name="Maruyama T."/>
            <person name="Minagawa J."/>
            <person name="Obokata J."/>
            <person name="Shigenobu S."/>
        </authorList>
    </citation>
    <scope>NUCLEOTIDE SEQUENCE [LARGE SCALE GENOMIC DNA]</scope>
</reference>
<dbReference type="GO" id="GO:0009267">
    <property type="term" value="P:cellular response to starvation"/>
    <property type="evidence" value="ECO:0007669"/>
    <property type="project" value="TreeGrafter"/>
</dbReference>
<dbReference type="PANTHER" id="PTHR13664">
    <property type="entry name" value="BECLIN 1-ASSOCIATED AUTOPHAGY-RELATED KEY REGULATOR"/>
    <property type="match status" value="1"/>
</dbReference>
<gene>
    <name evidence="2" type="ORF">PoB_006791600</name>
</gene>
<dbReference type="GO" id="GO:0043495">
    <property type="term" value="F:protein-membrane adaptor activity"/>
    <property type="evidence" value="ECO:0007669"/>
    <property type="project" value="TreeGrafter"/>
</dbReference>
<dbReference type="GO" id="GO:0097632">
    <property type="term" value="C:extrinsic component of phagophore assembly site membrane"/>
    <property type="evidence" value="ECO:0007669"/>
    <property type="project" value="TreeGrafter"/>
</dbReference>
<dbReference type="GO" id="GO:0000045">
    <property type="term" value="P:autophagosome assembly"/>
    <property type="evidence" value="ECO:0007669"/>
    <property type="project" value="TreeGrafter"/>
</dbReference>
<proteinExistence type="predicted"/>
<dbReference type="Proteomes" id="UP000735302">
    <property type="component" value="Unassembled WGS sequence"/>
</dbReference>
<evidence type="ECO:0000313" key="3">
    <source>
        <dbReference type="Proteomes" id="UP000735302"/>
    </source>
</evidence>
<dbReference type="GO" id="GO:0000423">
    <property type="term" value="P:mitophagy"/>
    <property type="evidence" value="ECO:0007669"/>
    <property type="project" value="TreeGrafter"/>
</dbReference>
<keyword evidence="3" id="KW-1185">Reference proteome</keyword>
<protein>
    <submittedName>
        <fullName evidence="2">Beclin 1-associated autophagy-related key regulator</fullName>
    </submittedName>
</protein>
<dbReference type="GO" id="GO:0016240">
    <property type="term" value="P:autophagosome membrane docking"/>
    <property type="evidence" value="ECO:0007669"/>
    <property type="project" value="TreeGrafter"/>
</dbReference>
<comment type="caution">
    <text evidence="2">The sequence shown here is derived from an EMBL/GenBank/DDBJ whole genome shotgun (WGS) entry which is preliminary data.</text>
</comment>